<accession>A0A2S9IYR7</accession>
<gene>
    <name evidence="6" type="ORF">C5748_00395</name>
</gene>
<dbReference type="PANTHER" id="PTHR23537">
    <property type="match status" value="1"/>
</dbReference>
<feature type="domain" description="Major facilitator superfamily (MFS) profile" evidence="5">
    <location>
        <begin position="7"/>
        <end position="392"/>
    </location>
</feature>
<feature type="transmembrane region" description="Helical" evidence="4">
    <location>
        <begin position="101"/>
        <end position="126"/>
    </location>
</feature>
<evidence type="ECO:0000256" key="3">
    <source>
        <dbReference type="ARBA" id="ARBA00023136"/>
    </source>
</evidence>
<feature type="transmembrane region" description="Helical" evidence="4">
    <location>
        <begin position="360"/>
        <end position="383"/>
    </location>
</feature>
<evidence type="ECO:0000256" key="2">
    <source>
        <dbReference type="ARBA" id="ARBA00022989"/>
    </source>
</evidence>
<dbReference type="Gene3D" id="1.20.1250.20">
    <property type="entry name" value="MFS general substrate transporter like domains"/>
    <property type="match status" value="2"/>
</dbReference>
<protein>
    <submittedName>
        <fullName evidence="6">MFS transporter</fullName>
    </submittedName>
</protein>
<feature type="transmembrane region" description="Helical" evidence="4">
    <location>
        <begin position="208"/>
        <end position="233"/>
    </location>
</feature>
<evidence type="ECO:0000256" key="4">
    <source>
        <dbReference type="SAM" id="Phobius"/>
    </source>
</evidence>
<feature type="transmembrane region" description="Helical" evidence="4">
    <location>
        <begin position="12"/>
        <end position="30"/>
    </location>
</feature>
<feature type="transmembrane region" description="Helical" evidence="4">
    <location>
        <begin position="169"/>
        <end position="187"/>
    </location>
</feature>
<feature type="transmembrane region" description="Helical" evidence="4">
    <location>
        <begin position="138"/>
        <end position="163"/>
    </location>
</feature>
<sequence length="392" mass="40326">MQTSSRSPFRFALGGFVAMAVAMGIGRFIYTPILPGMMAGLDMSPADAGFIASANYVGYLAGAVVAGYGWAAGIERAIVYAGLAVSAALCLAMGLTDGVFVFAAIRFLAGLASAFTMILCTTIVFSHLAAADRNDLQAWHFGGVGMGIALSACFVALIGQLHLGWRADWIGAAILSIAGLLVVMALIREGPLRNGSQLREPPLPRSPAFLALSLAYGIFGFGYIITATFLVAIVRAGNGGPFMEAAVWVVTGLTAAPSIWLWSFVVRRIGLFSSFTLACLIEAVGVAASVMLPLPVGPLAGGFLLGVTFMVVTAFGLQAGRALSPEAPRRALARMTACFGIGQIIGPLVAGYMASASGSFRSASLVAAASLVLSGAIALLAGYQGRRIKVSA</sequence>
<keyword evidence="7" id="KW-1185">Reference proteome</keyword>
<evidence type="ECO:0000313" key="7">
    <source>
        <dbReference type="Proteomes" id="UP000239434"/>
    </source>
</evidence>
<dbReference type="InterPro" id="IPR036259">
    <property type="entry name" value="MFS_trans_sf"/>
</dbReference>
<dbReference type="EMBL" id="PVBR01000001">
    <property type="protein sequence ID" value="PRD45667.1"/>
    <property type="molecule type" value="Genomic_DNA"/>
</dbReference>
<dbReference type="PROSITE" id="PS50850">
    <property type="entry name" value="MFS"/>
    <property type="match status" value="1"/>
</dbReference>
<dbReference type="GO" id="GO:0005886">
    <property type="term" value="C:plasma membrane"/>
    <property type="evidence" value="ECO:0007669"/>
    <property type="project" value="TreeGrafter"/>
</dbReference>
<keyword evidence="2 4" id="KW-1133">Transmembrane helix</keyword>
<dbReference type="PANTHER" id="PTHR23537:SF1">
    <property type="entry name" value="SUGAR TRANSPORTER"/>
    <property type="match status" value="1"/>
</dbReference>
<evidence type="ECO:0000256" key="1">
    <source>
        <dbReference type="ARBA" id="ARBA00022692"/>
    </source>
</evidence>
<dbReference type="AlphaFoldDB" id="A0A2S9IYR7"/>
<dbReference type="Proteomes" id="UP000239434">
    <property type="component" value="Unassembled WGS sequence"/>
</dbReference>
<feature type="transmembrane region" description="Helical" evidence="4">
    <location>
        <begin position="269"/>
        <end position="292"/>
    </location>
</feature>
<proteinExistence type="predicted"/>
<dbReference type="Pfam" id="PF06779">
    <property type="entry name" value="MFS_4"/>
    <property type="match status" value="1"/>
</dbReference>
<feature type="transmembrane region" description="Helical" evidence="4">
    <location>
        <begin position="77"/>
        <end position="95"/>
    </location>
</feature>
<dbReference type="InterPro" id="IPR020846">
    <property type="entry name" value="MFS_dom"/>
</dbReference>
<reference evidence="6 7" key="1">
    <citation type="submission" date="2018-02" db="EMBL/GenBank/DDBJ databases">
        <title>The draft genome of Phyllobacterium sp. 1N-3.</title>
        <authorList>
            <person name="Liu L."/>
            <person name="Li L."/>
            <person name="Zhang X."/>
            <person name="Wang T."/>
            <person name="Liang L."/>
        </authorList>
    </citation>
    <scope>NUCLEOTIDE SEQUENCE [LARGE SCALE GENOMIC DNA]</scope>
    <source>
        <strain evidence="6 7">1N-3</strain>
    </source>
</reference>
<organism evidence="6 7">
    <name type="scientific">Phyllobacterium phragmitis</name>
    <dbReference type="NCBI Taxonomy" id="2670329"/>
    <lineage>
        <taxon>Bacteria</taxon>
        <taxon>Pseudomonadati</taxon>
        <taxon>Pseudomonadota</taxon>
        <taxon>Alphaproteobacteria</taxon>
        <taxon>Hyphomicrobiales</taxon>
        <taxon>Phyllobacteriaceae</taxon>
        <taxon>Phyllobacterium</taxon>
    </lineage>
</organism>
<evidence type="ECO:0000259" key="5">
    <source>
        <dbReference type="PROSITE" id="PS50850"/>
    </source>
</evidence>
<comment type="caution">
    <text evidence="6">The sequence shown here is derived from an EMBL/GenBank/DDBJ whole genome shotgun (WGS) entry which is preliminary data.</text>
</comment>
<dbReference type="GO" id="GO:0022857">
    <property type="term" value="F:transmembrane transporter activity"/>
    <property type="evidence" value="ECO:0007669"/>
    <property type="project" value="InterPro"/>
</dbReference>
<dbReference type="InterPro" id="IPR010645">
    <property type="entry name" value="MFS_4"/>
</dbReference>
<keyword evidence="1 4" id="KW-0812">Transmembrane</keyword>
<dbReference type="SUPFAM" id="SSF103473">
    <property type="entry name" value="MFS general substrate transporter"/>
    <property type="match status" value="1"/>
</dbReference>
<feature type="transmembrane region" description="Helical" evidence="4">
    <location>
        <begin position="245"/>
        <end position="262"/>
    </location>
</feature>
<name>A0A2S9IYR7_9HYPH</name>
<dbReference type="CDD" id="cd06180">
    <property type="entry name" value="MFS_YjiJ"/>
    <property type="match status" value="1"/>
</dbReference>
<feature type="transmembrane region" description="Helical" evidence="4">
    <location>
        <begin position="50"/>
        <end position="70"/>
    </location>
</feature>
<evidence type="ECO:0000313" key="6">
    <source>
        <dbReference type="EMBL" id="PRD45667.1"/>
    </source>
</evidence>
<keyword evidence="3 4" id="KW-0472">Membrane</keyword>
<dbReference type="RefSeq" id="WP_105739967.1">
    <property type="nucleotide sequence ID" value="NZ_PVBR01000001.1"/>
</dbReference>
<feature type="transmembrane region" description="Helical" evidence="4">
    <location>
        <begin position="298"/>
        <end position="319"/>
    </location>
</feature>
<feature type="transmembrane region" description="Helical" evidence="4">
    <location>
        <begin position="331"/>
        <end position="354"/>
    </location>
</feature>